<dbReference type="Proteomes" id="UP000546213">
    <property type="component" value="Unassembled WGS sequence"/>
</dbReference>
<sequence>MASPNVSFQGSYKRLFVHLREKAKGKQAQEFLSIPDPAEIPEASVAELDRLIPPDQPATLEAIPPQQELTDMSPCDCPIVEQHLTLLFERLTLGPDTDAQPAARFISSPL</sequence>
<gene>
    <name evidence="1" type="ORF">FPCIR_13966</name>
</gene>
<dbReference type="AlphaFoldDB" id="A0A8H5KFU8"/>
<evidence type="ECO:0000313" key="1">
    <source>
        <dbReference type="EMBL" id="KAF5573479.1"/>
    </source>
</evidence>
<dbReference type="EMBL" id="JAAOAS010000608">
    <property type="protein sequence ID" value="KAF5573479.1"/>
    <property type="molecule type" value="Genomic_DNA"/>
</dbReference>
<proteinExistence type="predicted"/>
<keyword evidence="2" id="KW-1185">Reference proteome</keyword>
<reference evidence="1 2" key="1">
    <citation type="submission" date="2020-05" db="EMBL/GenBank/DDBJ databases">
        <title>Identification and distribution of gene clusters putatively required for synthesis of sphingolipid metabolism inhibitors in phylogenetically diverse species of the filamentous fungus Fusarium.</title>
        <authorList>
            <person name="Kim H.-S."/>
            <person name="Busman M."/>
            <person name="Brown D.W."/>
            <person name="Divon H."/>
            <person name="Uhlig S."/>
            <person name="Proctor R.H."/>
        </authorList>
    </citation>
    <scope>NUCLEOTIDE SEQUENCE [LARGE SCALE GENOMIC DNA]</scope>
    <source>
        <strain evidence="1 2">NRRL 36939</strain>
    </source>
</reference>
<organism evidence="1 2">
    <name type="scientific">Fusarium pseudocircinatum</name>
    <dbReference type="NCBI Taxonomy" id="56676"/>
    <lineage>
        <taxon>Eukaryota</taxon>
        <taxon>Fungi</taxon>
        <taxon>Dikarya</taxon>
        <taxon>Ascomycota</taxon>
        <taxon>Pezizomycotina</taxon>
        <taxon>Sordariomycetes</taxon>
        <taxon>Hypocreomycetidae</taxon>
        <taxon>Hypocreales</taxon>
        <taxon>Nectriaceae</taxon>
        <taxon>Fusarium</taxon>
        <taxon>Fusarium fujikuroi species complex</taxon>
    </lineage>
</organism>
<evidence type="ECO:0000313" key="2">
    <source>
        <dbReference type="Proteomes" id="UP000546213"/>
    </source>
</evidence>
<name>A0A8H5KFU8_9HYPO</name>
<dbReference type="OrthoDB" id="5087175at2759"/>
<protein>
    <submittedName>
        <fullName evidence="1">Uncharacterized protein</fullName>
    </submittedName>
</protein>
<accession>A0A8H5KFU8</accession>
<comment type="caution">
    <text evidence="1">The sequence shown here is derived from an EMBL/GenBank/DDBJ whole genome shotgun (WGS) entry which is preliminary data.</text>
</comment>